<dbReference type="OrthoDB" id="5978656at2759"/>
<feature type="domain" description="Aminotransferase class V" evidence="3">
    <location>
        <begin position="71"/>
        <end position="262"/>
    </location>
</feature>
<protein>
    <submittedName>
        <fullName evidence="4">Putative aminotransferase</fullName>
    </submittedName>
</protein>
<evidence type="ECO:0000259" key="3">
    <source>
        <dbReference type="Pfam" id="PF00266"/>
    </source>
</evidence>
<evidence type="ECO:0000256" key="1">
    <source>
        <dbReference type="ARBA" id="ARBA00022898"/>
    </source>
</evidence>
<dbReference type="GO" id="GO:0008483">
    <property type="term" value="F:transaminase activity"/>
    <property type="evidence" value="ECO:0007669"/>
    <property type="project" value="UniProtKB-KW"/>
</dbReference>
<dbReference type="Proteomes" id="UP001302367">
    <property type="component" value="Chromosome 3"/>
</dbReference>
<evidence type="ECO:0000256" key="2">
    <source>
        <dbReference type="SAM" id="MobiDB-lite"/>
    </source>
</evidence>
<dbReference type="InterPro" id="IPR015424">
    <property type="entry name" value="PyrdxlP-dep_Trfase"/>
</dbReference>
<keyword evidence="4" id="KW-0032">Aminotransferase</keyword>
<dbReference type="Proteomes" id="UP000230605">
    <property type="component" value="Chromosome 3"/>
</dbReference>
<keyword evidence="1" id="KW-0663">Pyridoxal phosphate</keyword>
<dbReference type="Pfam" id="PF00266">
    <property type="entry name" value="Aminotran_5"/>
    <property type="match status" value="1"/>
</dbReference>
<dbReference type="InterPro" id="IPR000192">
    <property type="entry name" value="Aminotrans_V_dom"/>
</dbReference>
<name>A0A2G5I1I4_CERBT</name>
<evidence type="ECO:0000313" key="6">
    <source>
        <dbReference type="Proteomes" id="UP000230605"/>
    </source>
</evidence>
<keyword evidence="7" id="KW-1185">Reference proteome</keyword>
<reference evidence="5 7" key="2">
    <citation type="submission" date="2023-09" db="EMBL/GenBank/DDBJ databases">
        <title>Complete-Gapless Cercospora beticola genome.</title>
        <authorList>
            <person name="Wyatt N.A."/>
            <person name="Spanner R.E."/>
            <person name="Bolton M.D."/>
        </authorList>
    </citation>
    <scope>NUCLEOTIDE SEQUENCE [LARGE SCALE GENOMIC DNA]</scope>
    <source>
        <strain evidence="5">Cb09-40</strain>
    </source>
</reference>
<dbReference type="Gene3D" id="3.40.640.10">
    <property type="entry name" value="Type I PLP-dependent aspartate aminotransferase-like (Major domain)"/>
    <property type="match status" value="1"/>
</dbReference>
<dbReference type="EMBL" id="CP134186">
    <property type="protein sequence ID" value="WPB00898.1"/>
    <property type="molecule type" value="Genomic_DNA"/>
</dbReference>
<dbReference type="SUPFAM" id="SSF53383">
    <property type="entry name" value="PLP-dependent transferases"/>
    <property type="match status" value="1"/>
</dbReference>
<keyword evidence="4" id="KW-0808">Transferase</keyword>
<gene>
    <name evidence="4" type="ORF">CB0940_03710</name>
    <name evidence="5" type="ORF">RHO25_005518</name>
</gene>
<dbReference type="PANTHER" id="PTHR43092">
    <property type="entry name" value="L-CYSTEINE DESULFHYDRASE"/>
    <property type="match status" value="1"/>
</dbReference>
<feature type="region of interest" description="Disordered" evidence="2">
    <location>
        <begin position="441"/>
        <end position="460"/>
    </location>
</feature>
<dbReference type="InterPro" id="IPR015421">
    <property type="entry name" value="PyrdxlP-dep_Trfase_major"/>
</dbReference>
<reference evidence="4 6" key="1">
    <citation type="submission" date="2015-10" db="EMBL/GenBank/DDBJ databases">
        <title>The cercosporin biosynthetic gene cluster was horizontally transferred to several fungal lineages and shown to be expanded in Cercospora beticola based on microsynteny with recipient genomes.</title>
        <authorList>
            <person name="De Jonge R."/>
            <person name="Ebert M.K."/>
            <person name="Suttle J.C."/>
            <person name="Jurick Ii W.M."/>
            <person name="Secor G.A."/>
            <person name="Thomma B.P."/>
            <person name="Van De Peer Y."/>
            <person name="Bolton M.D."/>
        </authorList>
    </citation>
    <scope>NUCLEOTIDE SEQUENCE [LARGE SCALE GENOMIC DNA]</scope>
    <source>
        <strain evidence="4 6">09-40</strain>
    </source>
</reference>
<proteinExistence type="predicted"/>
<sequence>MPAPANLSADTATTINVGKEAAEHFLLQNGYRNLNHGSFGTYPRAVRTTLRALQDECEGQPDRFIRYTYPQKVDESRQIVADYLNASVDTIVFVPNATTGVNTVLRNLLWQPGDVILYLSTIYGACQKTIEYLAETTPVQGQAVEVTYPISDAALVQAFLSTVSSIKAAGKTPKLAMFDTIVSMPGVRVPFGQLTKLCHEHGILSLIDGAHSIGQIPINLGELNPDFYVSNLHKWLHVPRGCAVFYCPVKNQPLMRSSLPTSHGFVPKVNTALVSPLPPSQKSEFVNNFEFTGTIDTNPYLCVGAALNWRARMAWNGKNGEEAIMAYYIFLARKAGQIVAGILETEVMENSEGTLQNCAFSNVALPLSLQDDAEGTYTVAVAIAQWMSKVLVEEYNTFLAILIHGGRWWVRLSAQVYLDEEDFHWAGKVLQEVCERAKDGEWRGARPGPPVRLAGNQIAS</sequence>
<dbReference type="AlphaFoldDB" id="A0A2G5I1I4"/>
<organism evidence="4 6">
    <name type="scientific">Cercospora beticola</name>
    <name type="common">Sugarbeet leaf spot fungus</name>
    <dbReference type="NCBI Taxonomy" id="122368"/>
    <lineage>
        <taxon>Eukaryota</taxon>
        <taxon>Fungi</taxon>
        <taxon>Dikarya</taxon>
        <taxon>Ascomycota</taxon>
        <taxon>Pezizomycotina</taxon>
        <taxon>Dothideomycetes</taxon>
        <taxon>Dothideomycetidae</taxon>
        <taxon>Mycosphaerellales</taxon>
        <taxon>Mycosphaerellaceae</taxon>
        <taxon>Cercospora</taxon>
    </lineage>
</organism>
<evidence type="ECO:0000313" key="7">
    <source>
        <dbReference type="Proteomes" id="UP001302367"/>
    </source>
</evidence>
<accession>A0A2G5I1I4</accession>
<dbReference type="EMBL" id="LKMD01000101">
    <property type="protein sequence ID" value="PIA98656.1"/>
    <property type="molecule type" value="Genomic_DNA"/>
</dbReference>
<evidence type="ECO:0000313" key="5">
    <source>
        <dbReference type="EMBL" id="WPB00898.1"/>
    </source>
</evidence>
<evidence type="ECO:0000313" key="4">
    <source>
        <dbReference type="EMBL" id="PIA98656.1"/>
    </source>
</evidence>
<dbReference type="PANTHER" id="PTHR43092:SF2">
    <property type="entry name" value="HERCYNYLCYSTEINE SULFOXIDE LYASE"/>
    <property type="match status" value="1"/>
</dbReference>